<dbReference type="PANTHER" id="PTHR10869:SF246">
    <property type="entry name" value="TRANSMEMBRANE PROLYL 4-HYDROXYLASE"/>
    <property type="match status" value="1"/>
</dbReference>
<protein>
    <recommendedName>
        <fullName evidence="9">Prolyl 4-hydroxylase alpha subunit domain-containing protein</fullName>
    </recommendedName>
</protein>
<keyword evidence="3" id="KW-0479">Metal-binding</keyword>
<keyword evidence="11" id="KW-1185">Reference proteome</keyword>
<keyword evidence="8" id="KW-0812">Transmembrane</keyword>
<evidence type="ECO:0000259" key="9">
    <source>
        <dbReference type="SMART" id="SM00702"/>
    </source>
</evidence>
<keyword evidence="8" id="KW-1133">Transmembrane helix</keyword>
<dbReference type="GO" id="GO:0031418">
    <property type="term" value="F:L-ascorbic acid binding"/>
    <property type="evidence" value="ECO:0007669"/>
    <property type="project" value="InterPro"/>
</dbReference>
<accession>A0AAE0G782</accession>
<dbReference type="SMART" id="SM00702">
    <property type="entry name" value="P4Hc"/>
    <property type="match status" value="1"/>
</dbReference>
<dbReference type="Gene3D" id="2.60.120.620">
    <property type="entry name" value="q2cbj1_9rhob like domain"/>
    <property type="match status" value="1"/>
</dbReference>
<evidence type="ECO:0000256" key="6">
    <source>
        <dbReference type="ARBA" id="ARBA00023004"/>
    </source>
</evidence>
<dbReference type="GO" id="GO:0004656">
    <property type="term" value="F:procollagen-proline 4-dioxygenase activity"/>
    <property type="evidence" value="ECO:0007669"/>
    <property type="project" value="UniProtKB-EC"/>
</dbReference>
<organism evidence="10 11">
    <name type="scientific">Cymbomonas tetramitiformis</name>
    <dbReference type="NCBI Taxonomy" id="36881"/>
    <lineage>
        <taxon>Eukaryota</taxon>
        <taxon>Viridiplantae</taxon>
        <taxon>Chlorophyta</taxon>
        <taxon>Pyramimonadophyceae</taxon>
        <taxon>Pyramimonadales</taxon>
        <taxon>Pyramimonadaceae</taxon>
        <taxon>Cymbomonas</taxon>
    </lineage>
</organism>
<dbReference type="PANTHER" id="PTHR10869">
    <property type="entry name" value="PROLYL 4-HYDROXYLASE ALPHA SUBUNIT"/>
    <property type="match status" value="1"/>
</dbReference>
<evidence type="ECO:0000256" key="1">
    <source>
        <dbReference type="ARBA" id="ARBA00001961"/>
    </source>
</evidence>
<dbReference type="EMBL" id="LGRX02008838">
    <property type="protein sequence ID" value="KAK3272682.1"/>
    <property type="molecule type" value="Genomic_DNA"/>
</dbReference>
<dbReference type="GO" id="GO:0005789">
    <property type="term" value="C:endoplasmic reticulum membrane"/>
    <property type="evidence" value="ECO:0007669"/>
    <property type="project" value="UniProtKB-SubCell"/>
</dbReference>
<dbReference type="Pfam" id="PF13640">
    <property type="entry name" value="2OG-FeII_Oxy_3"/>
    <property type="match status" value="1"/>
</dbReference>
<gene>
    <name evidence="10" type="ORF">CYMTET_19035</name>
</gene>
<feature type="domain" description="Prolyl 4-hydroxylase alpha subunit" evidence="9">
    <location>
        <begin position="135"/>
        <end position="387"/>
    </location>
</feature>
<keyword evidence="6" id="KW-0408">Iron</keyword>
<proteinExistence type="predicted"/>
<dbReference type="InterPro" id="IPR044862">
    <property type="entry name" value="Pro_4_hyd_alph_FE2OG_OXY"/>
</dbReference>
<evidence type="ECO:0000313" key="11">
    <source>
        <dbReference type="Proteomes" id="UP001190700"/>
    </source>
</evidence>
<evidence type="ECO:0000256" key="3">
    <source>
        <dbReference type="ARBA" id="ARBA00022723"/>
    </source>
</evidence>
<evidence type="ECO:0000256" key="8">
    <source>
        <dbReference type="SAM" id="Phobius"/>
    </source>
</evidence>
<keyword evidence="5" id="KW-0560">Oxidoreductase</keyword>
<dbReference type="InterPro" id="IPR045054">
    <property type="entry name" value="P4HA-like"/>
</dbReference>
<dbReference type="GO" id="GO:0005506">
    <property type="term" value="F:iron ion binding"/>
    <property type="evidence" value="ECO:0007669"/>
    <property type="project" value="InterPro"/>
</dbReference>
<comment type="cofactor">
    <cofactor evidence="1">
        <name>L-ascorbate</name>
        <dbReference type="ChEBI" id="CHEBI:38290"/>
    </cofactor>
</comment>
<evidence type="ECO:0000313" key="10">
    <source>
        <dbReference type="EMBL" id="KAK3272682.1"/>
    </source>
</evidence>
<keyword evidence="8" id="KW-0472">Membrane</keyword>
<reference evidence="10 11" key="1">
    <citation type="journal article" date="2015" name="Genome Biol. Evol.">
        <title>Comparative Genomics of a Bacterivorous Green Alga Reveals Evolutionary Causalities and Consequences of Phago-Mixotrophic Mode of Nutrition.</title>
        <authorList>
            <person name="Burns J.A."/>
            <person name="Paasch A."/>
            <person name="Narechania A."/>
            <person name="Kim E."/>
        </authorList>
    </citation>
    <scope>NUCLEOTIDE SEQUENCE [LARGE SCALE GENOMIC DNA]</scope>
    <source>
        <strain evidence="10 11">PLY_AMNH</strain>
    </source>
</reference>
<evidence type="ECO:0000256" key="7">
    <source>
        <dbReference type="ARBA" id="ARBA00049169"/>
    </source>
</evidence>
<keyword evidence="4" id="KW-0223">Dioxygenase</keyword>
<dbReference type="InterPro" id="IPR006620">
    <property type="entry name" value="Pro_4_hyd_alph"/>
</dbReference>
<evidence type="ECO:0000256" key="2">
    <source>
        <dbReference type="ARBA" id="ARBA00004648"/>
    </source>
</evidence>
<comment type="catalytic activity">
    <reaction evidence="7">
        <text>L-prolyl-[collagen] + 2-oxoglutarate + O2 = trans-4-hydroxy-L-prolyl-[collagen] + succinate + CO2</text>
        <dbReference type="Rhea" id="RHEA:18945"/>
        <dbReference type="Rhea" id="RHEA-COMP:11676"/>
        <dbReference type="Rhea" id="RHEA-COMP:11680"/>
        <dbReference type="ChEBI" id="CHEBI:15379"/>
        <dbReference type="ChEBI" id="CHEBI:16526"/>
        <dbReference type="ChEBI" id="CHEBI:16810"/>
        <dbReference type="ChEBI" id="CHEBI:30031"/>
        <dbReference type="ChEBI" id="CHEBI:50342"/>
        <dbReference type="ChEBI" id="CHEBI:61965"/>
        <dbReference type="EC" id="1.14.11.2"/>
    </reaction>
</comment>
<evidence type="ECO:0000256" key="4">
    <source>
        <dbReference type="ARBA" id="ARBA00022964"/>
    </source>
</evidence>
<dbReference type="Proteomes" id="UP001190700">
    <property type="component" value="Unassembled WGS sequence"/>
</dbReference>
<sequence>MHRGNVTSRSANAKSAPLRLANSFRTPEAFSNTESRLLVSQDLRHKDRPSARVRNRNPSFLHLIQGAIAGMIFLAVVLLTSACSLYGTTAFFARLSSFHLGALPAIGLEGLPTDSNSSATLFRGFQSALLRAESPYVRAVQNLLSPEECRHLISLAGPGGAQLEASGSRDQALGGAQRLVQYLFPARTSRGLWLSRASLGGAELDAVAAVRDRAWQLTGLSDGYGEELYLIRYQKGEHYAPHFDWLGCPCLGARVDVTNPRGPRLHGLGRKSAGGRKPPSNDRAATMIVFLSDVEGFADAGEWIGGETLFPVAGGGGFAVRPRAGDALLWMNCKLNGTSGAAFDPPTLALGNHASIRQRCAGKDPHSLHAGAPILRGEKWILTLWIYQHPLGK</sequence>
<name>A0AAE0G782_9CHLO</name>
<dbReference type="AlphaFoldDB" id="A0AAE0G782"/>
<comment type="subcellular location">
    <subcellularLocation>
        <location evidence="2">Endoplasmic reticulum membrane</location>
        <topology evidence="2">Single-pass type II membrane protein</topology>
    </subcellularLocation>
</comment>
<feature type="transmembrane region" description="Helical" evidence="8">
    <location>
        <begin position="60"/>
        <end position="87"/>
    </location>
</feature>
<evidence type="ECO:0000256" key="5">
    <source>
        <dbReference type="ARBA" id="ARBA00023002"/>
    </source>
</evidence>
<comment type="caution">
    <text evidence="10">The sequence shown here is derived from an EMBL/GenBank/DDBJ whole genome shotgun (WGS) entry which is preliminary data.</text>
</comment>